<evidence type="ECO:0000256" key="1">
    <source>
        <dbReference type="SAM" id="MobiDB-lite"/>
    </source>
</evidence>
<accession>A0AAP0KGL9</accession>
<dbReference type="EMBL" id="JBBNAF010000004">
    <property type="protein sequence ID" value="KAK9150840.1"/>
    <property type="molecule type" value="Genomic_DNA"/>
</dbReference>
<sequence length="158" mass="17509">MGQTGPGHPPPPLSRPDLSGRSDGEIKGEEASSMPRRDRKEKRKSTTTVPPSPSTPTSSPLSDPSTTPASKSKFYTRDFYASDRISFANQFRPLPVEGGELEGHDSDQDGGGGGEGWTGKRKRRERRKRNKIERAERGRRWWWNVTSVATVGCSEQLL</sequence>
<feature type="region of interest" description="Disordered" evidence="1">
    <location>
        <begin position="1"/>
        <end position="75"/>
    </location>
</feature>
<evidence type="ECO:0000313" key="3">
    <source>
        <dbReference type="Proteomes" id="UP001420932"/>
    </source>
</evidence>
<feature type="region of interest" description="Disordered" evidence="1">
    <location>
        <begin position="91"/>
        <end position="131"/>
    </location>
</feature>
<comment type="caution">
    <text evidence="2">The sequence shown here is derived from an EMBL/GenBank/DDBJ whole genome shotgun (WGS) entry which is preliminary data.</text>
</comment>
<proteinExistence type="predicted"/>
<feature type="compositionally biased region" description="Low complexity" evidence="1">
    <location>
        <begin position="55"/>
        <end position="68"/>
    </location>
</feature>
<dbReference type="AlphaFoldDB" id="A0AAP0KGL9"/>
<keyword evidence="3" id="KW-1185">Reference proteome</keyword>
<name>A0AAP0KGL9_9MAGN</name>
<reference evidence="2 3" key="1">
    <citation type="submission" date="2024-01" db="EMBL/GenBank/DDBJ databases">
        <title>Genome assemblies of Stephania.</title>
        <authorList>
            <person name="Yang L."/>
        </authorList>
    </citation>
    <scope>NUCLEOTIDE SEQUENCE [LARGE SCALE GENOMIC DNA]</scope>
    <source>
        <strain evidence="2">YNDBR</strain>
        <tissue evidence="2">Leaf</tissue>
    </source>
</reference>
<feature type="compositionally biased region" description="Basic residues" evidence="1">
    <location>
        <begin position="119"/>
        <end position="131"/>
    </location>
</feature>
<gene>
    <name evidence="2" type="ORF">Syun_009149</name>
</gene>
<evidence type="ECO:0000313" key="2">
    <source>
        <dbReference type="EMBL" id="KAK9150840.1"/>
    </source>
</evidence>
<dbReference type="Proteomes" id="UP001420932">
    <property type="component" value="Unassembled WGS sequence"/>
</dbReference>
<organism evidence="2 3">
    <name type="scientific">Stephania yunnanensis</name>
    <dbReference type="NCBI Taxonomy" id="152371"/>
    <lineage>
        <taxon>Eukaryota</taxon>
        <taxon>Viridiplantae</taxon>
        <taxon>Streptophyta</taxon>
        <taxon>Embryophyta</taxon>
        <taxon>Tracheophyta</taxon>
        <taxon>Spermatophyta</taxon>
        <taxon>Magnoliopsida</taxon>
        <taxon>Ranunculales</taxon>
        <taxon>Menispermaceae</taxon>
        <taxon>Menispermoideae</taxon>
        <taxon>Cissampelideae</taxon>
        <taxon>Stephania</taxon>
    </lineage>
</organism>
<feature type="compositionally biased region" description="Basic and acidic residues" evidence="1">
    <location>
        <begin position="18"/>
        <end position="38"/>
    </location>
</feature>
<protein>
    <submittedName>
        <fullName evidence="2">Uncharacterized protein</fullName>
    </submittedName>
</protein>